<dbReference type="InterPro" id="IPR050358">
    <property type="entry name" value="RSE1/DDB1/CFT1"/>
</dbReference>
<dbReference type="GO" id="GO:0006397">
    <property type="term" value="P:mRNA processing"/>
    <property type="evidence" value="ECO:0007669"/>
    <property type="project" value="UniProtKB-KW"/>
</dbReference>
<evidence type="ECO:0000259" key="13">
    <source>
        <dbReference type="Pfam" id="PF23726"/>
    </source>
</evidence>
<dbReference type="InterPro" id="IPR058543">
    <property type="entry name" value="Beta-prop_RSE1/DDB1/CPSF1_2nd"/>
</dbReference>
<evidence type="ECO:0000256" key="4">
    <source>
        <dbReference type="ARBA" id="ARBA00022728"/>
    </source>
</evidence>
<evidence type="ECO:0000256" key="5">
    <source>
        <dbReference type="ARBA" id="ARBA00023187"/>
    </source>
</evidence>
<evidence type="ECO:0000256" key="2">
    <source>
        <dbReference type="ARBA" id="ARBA00011524"/>
    </source>
</evidence>
<evidence type="ECO:0000256" key="7">
    <source>
        <dbReference type="ARBA" id="ARBA00038266"/>
    </source>
</evidence>
<evidence type="ECO:0000256" key="1">
    <source>
        <dbReference type="ARBA" id="ARBA00004123"/>
    </source>
</evidence>
<evidence type="ECO:0000256" key="9">
    <source>
        <dbReference type="ARBA" id="ARBA00055157"/>
    </source>
</evidence>
<proteinExistence type="inferred from homology"/>
<keyword evidence="3" id="KW-0507">mRNA processing</keyword>
<dbReference type="GO" id="GO:0005681">
    <property type="term" value="C:spliceosomal complex"/>
    <property type="evidence" value="ECO:0007669"/>
    <property type="project" value="UniProtKB-KW"/>
</dbReference>
<dbReference type="InterPro" id="IPR018846">
    <property type="entry name" value="Beta-prop_RSE1/DDB1/CPSF1_1st"/>
</dbReference>
<evidence type="ECO:0000259" key="12">
    <source>
        <dbReference type="Pfam" id="PF10433"/>
    </source>
</evidence>
<dbReference type="SUPFAM" id="SSF50978">
    <property type="entry name" value="WD40 repeat-like"/>
    <property type="match status" value="1"/>
</dbReference>
<gene>
    <name evidence="14" type="primary">SPOSA6832_01294</name>
</gene>
<protein>
    <recommendedName>
        <fullName evidence="8">Pre-mRNA-splicing factor RSE1</fullName>
    </recommendedName>
    <alternativeName>
        <fullName evidence="10">Pre-mRNA-splicing factor rse1</fullName>
    </alternativeName>
</protein>
<comment type="subcellular location">
    <subcellularLocation>
        <location evidence="1">Nucleus</location>
    </subcellularLocation>
</comment>
<organism evidence="14 15">
    <name type="scientific">Sporidiobolus salmonicolor</name>
    <name type="common">Yeast-like fungus</name>
    <name type="synonym">Sporobolomyces salmonicolor</name>
    <dbReference type="NCBI Taxonomy" id="5005"/>
    <lineage>
        <taxon>Eukaryota</taxon>
        <taxon>Fungi</taxon>
        <taxon>Dikarya</taxon>
        <taxon>Basidiomycota</taxon>
        <taxon>Pucciniomycotina</taxon>
        <taxon>Microbotryomycetes</taxon>
        <taxon>Sporidiobolales</taxon>
        <taxon>Sporidiobolaceae</taxon>
        <taxon>Sporobolomyces</taxon>
    </lineage>
</organism>
<feature type="non-terminal residue" evidence="14">
    <location>
        <position position="1"/>
    </location>
</feature>
<name>A0A0D6EJ28_SPOSA</name>
<keyword evidence="15" id="KW-1185">Reference proteome</keyword>
<evidence type="ECO:0000256" key="8">
    <source>
        <dbReference type="ARBA" id="ARBA00040134"/>
    </source>
</evidence>
<dbReference type="InterPro" id="IPR015943">
    <property type="entry name" value="WD40/YVTN_repeat-like_dom_sf"/>
</dbReference>
<sequence length="1210" mass="133210">MHLYNHSLLPSSSITCSCVGNFTGTKQQDICIVRGGQRLELLRTDPQTGKLESVVEADTFGQIRSIAAFKLTGGSKDYLILGSDSGRIVVLEYDADNNAFNKLHQETYGRSGSRRIVPGQYLATDPKGRAVMIGAMEKSKLVYILNRDAAANLTISSPLEAHKQRAIIHSIIGVDVGFENPLFAALEVDYTEADQDPTGAAFDAAEKMLTYYELDLGLNHVVRKWSEPTDPRANLLIQVPGGQNATTDKFDGPSGVLVCCEDYIIYKHQGAKEHRVPIPKRAHPLADPERGVIITSAVMHKMRGAFFFLLQSEEGDLYKVTIDHEEEEVQALKIKYFDTVPVASSLCILKSGFLFVASEFGNPRLYQFEKLGDDDDEREFSSTDYDNFGAGTDPLPAAVFRPRNLDNLAIADELETIAPVVDAKVANYLGEDTPQIYAACGRGARSSLRILRQGLEVMEAVSSELPGAPIAVWTTKLRADDEYDAYIILSFVNGTLVLSIGDTIEEVSDTGFISSAPTLGVQQLGDDALLQIYPRGIRHILADKRVNEWKVGGRETIVCATTNSRQVVIGLSSGEIVYFELDLDGQLNEFQERRPMGAEILTMSIAEVQEGRQRTPYLAVGCADQTVRIISLDPDSTLETLSLQALTAPPSSIVVAEILDASIDKHHPTTFVNIGLQNGVLLRTVLNTTSRQLSDTRTRFLGSKPVKLARVPVQGSPAIIALSSRPWLNYVYRGILQFTPLIFDALDHAWSFSAELCPEGLIGVVGNSLRIFTFPRLGQKVQQTTIDLSYTPRKLLTSPYSRLLYTIEADHRTYSLSTQQKMLSDMRLAEMDVDQEVLELPAKEFGLPRAPAGQWASCVRIIDPVAAETVFQLELENNEAAFSAVIVSFHSAPNEIYLVVGTGQDTSLAPRACKQAYLNTYKVLDEGKRLELLHKQTEVDDIPKALLAFQGRLVAGVGKALRLYDLGKKKLLRKAENKSFASMIMSLNTQGSRIVVGDAQESITYAVYKAPENRLLTFADDTSPRWTTASTMVDYETVAAGDKFGNVFVNRLPAGVSTDVDNDPTGASIMHEKPYLMGAPHRTELVCHYHIGDIITSIQKVSLVAGGRDLLLYTGLMGTVGVLVPFVSNEDVDFFSTLEMHLRSEAPSLVGRDHLAYRSAYAPVKAVVDGDLCNQYRTLSMQKQAQIAQELDRRTEEVLKKLDTIVNSAW</sequence>
<dbReference type="Pfam" id="PF10433">
    <property type="entry name" value="Beta-prop_RSE1_1st"/>
    <property type="match status" value="1"/>
</dbReference>
<evidence type="ECO:0000256" key="10">
    <source>
        <dbReference type="ARBA" id="ARBA00068521"/>
    </source>
</evidence>
<dbReference type="InterPro" id="IPR004871">
    <property type="entry name" value="RSE1/DDB1/CPSF1_C"/>
</dbReference>
<dbReference type="Gene3D" id="2.130.10.10">
    <property type="entry name" value="YVTN repeat-like/Quinoprotein amine dehydrogenase"/>
    <property type="match status" value="3"/>
</dbReference>
<comment type="function">
    <text evidence="9">Involved in pre-mRNA splicing and cell cycle control.</text>
</comment>
<dbReference type="FunFam" id="2.130.10.10:FF:000628">
    <property type="entry name" value="Pre-mRNA-splicing factor RSE1"/>
    <property type="match status" value="1"/>
</dbReference>
<dbReference type="PANTHER" id="PTHR10644">
    <property type="entry name" value="DNA REPAIR/RNA PROCESSING CPSF FAMILY"/>
    <property type="match status" value="1"/>
</dbReference>
<reference evidence="15" key="1">
    <citation type="submission" date="2015-02" db="EMBL/GenBank/DDBJ databases">
        <authorList>
            <person name="Gon?alves P."/>
        </authorList>
    </citation>
    <scope>NUCLEOTIDE SEQUENCE [LARGE SCALE GENOMIC DNA]</scope>
</reference>
<dbReference type="GO" id="GO:0008380">
    <property type="term" value="P:RNA splicing"/>
    <property type="evidence" value="ECO:0007669"/>
    <property type="project" value="UniProtKB-KW"/>
</dbReference>
<evidence type="ECO:0000256" key="6">
    <source>
        <dbReference type="ARBA" id="ARBA00023242"/>
    </source>
</evidence>
<keyword evidence="4" id="KW-0747">Spliceosome</keyword>
<evidence type="ECO:0000259" key="11">
    <source>
        <dbReference type="Pfam" id="PF03178"/>
    </source>
</evidence>
<dbReference type="Gene3D" id="1.10.150.910">
    <property type="match status" value="1"/>
</dbReference>
<dbReference type="InterPro" id="IPR036322">
    <property type="entry name" value="WD40_repeat_dom_sf"/>
</dbReference>
<feature type="domain" description="RSE1/DDB1/CPSF1 C-terminal" evidence="11">
    <location>
        <begin position="856"/>
        <end position="1177"/>
    </location>
</feature>
<evidence type="ECO:0000313" key="14">
    <source>
        <dbReference type="EMBL" id="CEQ39728.1"/>
    </source>
</evidence>
<comment type="similarity">
    <text evidence="7">Belongs to the RSE1 family.</text>
</comment>
<dbReference type="AlphaFoldDB" id="A0A0D6EJ28"/>
<dbReference type="FunFam" id="2.130.10.10:FF:001143">
    <property type="entry name" value="Pre-mRNA-splicing factor rse-1, putative"/>
    <property type="match status" value="1"/>
</dbReference>
<keyword evidence="6" id="KW-0539">Nucleus</keyword>
<dbReference type="Proteomes" id="UP000243876">
    <property type="component" value="Unassembled WGS sequence"/>
</dbReference>
<dbReference type="Pfam" id="PF03178">
    <property type="entry name" value="CPSF_A"/>
    <property type="match status" value="1"/>
</dbReference>
<evidence type="ECO:0000256" key="3">
    <source>
        <dbReference type="ARBA" id="ARBA00022664"/>
    </source>
</evidence>
<dbReference type="OrthoDB" id="436637at2759"/>
<dbReference type="GO" id="GO:0003676">
    <property type="term" value="F:nucleic acid binding"/>
    <property type="evidence" value="ECO:0007669"/>
    <property type="project" value="InterPro"/>
</dbReference>
<accession>A0A0D6EJ28</accession>
<dbReference type="Pfam" id="PF23726">
    <property type="entry name" value="Beta-prop_RSE1_2nd"/>
    <property type="match status" value="1"/>
</dbReference>
<dbReference type="EMBL" id="CENE01000004">
    <property type="protein sequence ID" value="CEQ39728.1"/>
    <property type="molecule type" value="Genomic_DNA"/>
</dbReference>
<keyword evidence="5" id="KW-0508">mRNA splicing</keyword>
<feature type="domain" description="RSE1/DDB1/CPSF1 first beta-propeller" evidence="12">
    <location>
        <begin position="13"/>
        <end position="383"/>
    </location>
</feature>
<comment type="subunit">
    <text evidence="2">Associated with the spliceosome.</text>
</comment>
<feature type="domain" description="RSE1/DDB1/CPSF1 second beta-propeller" evidence="13">
    <location>
        <begin position="459"/>
        <end position="774"/>
    </location>
</feature>
<evidence type="ECO:0000313" key="15">
    <source>
        <dbReference type="Proteomes" id="UP000243876"/>
    </source>
</evidence>